<reference evidence="1" key="1">
    <citation type="submission" date="2020-11" db="EMBL/GenBank/DDBJ databases">
        <authorList>
            <person name="Tran Van P."/>
        </authorList>
    </citation>
    <scope>NUCLEOTIDE SEQUENCE</scope>
</reference>
<dbReference type="EMBL" id="OB796429">
    <property type="protein sequence ID" value="CAD7433427.1"/>
    <property type="molecule type" value="Genomic_DNA"/>
</dbReference>
<name>A0A7R9EIA9_9NEOP</name>
<dbReference type="AlphaFoldDB" id="A0A7R9EIA9"/>
<sequence>MDEVNNWMGILDEVNNWMGIMDEVNNWMGIMDEVNNWMVTIPLELLRPIHKLRVRRSMVRTPCSWSIRNSTRDYSLRIRNHVTVSTNEIFMAFWKEDDEDYWNESDTKSKAKAFNFEEDELAPSCIMSMSQYGSQLCGVLRSGAARLGQQVRAGMDSRTTPHSTDSLAGSFSKGMVLEGPEISIRPLDTLISDEALRCSKYYNTFPVHSTKYLLRSGEPNQLLALK</sequence>
<gene>
    <name evidence="1" type="ORF">TMSB3V08_LOCUS10103</name>
</gene>
<organism evidence="1">
    <name type="scientific">Timema monikensis</name>
    <dbReference type="NCBI Taxonomy" id="170555"/>
    <lineage>
        <taxon>Eukaryota</taxon>
        <taxon>Metazoa</taxon>
        <taxon>Ecdysozoa</taxon>
        <taxon>Arthropoda</taxon>
        <taxon>Hexapoda</taxon>
        <taxon>Insecta</taxon>
        <taxon>Pterygota</taxon>
        <taxon>Neoptera</taxon>
        <taxon>Polyneoptera</taxon>
        <taxon>Phasmatodea</taxon>
        <taxon>Timematodea</taxon>
        <taxon>Timematoidea</taxon>
        <taxon>Timematidae</taxon>
        <taxon>Timema</taxon>
    </lineage>
</organism>
<protein>
    <submittedName>
        <fullName evidence="1">Uncharacterized protein</fullName>
    </submittedName>
</protein>
<evidence type="ECO:0000313" key="1">
    <source>
        <dbReference type="EMBL" id="CAD7433427.1"/>
    </source>
</evidence>
<accession>A0A7R9EIA9</accession>
<proteinExistence type="predicted"/>